<protein>
    <recommendedName>
        <fullName evidence="2">HTH psq-type domain-containing protein</fullName>
    </recommendedName>
</protein>
<dbReference type="Gene3D" id="1.10.10.60">
    <property type="entry name" value="Homeodomain-like"/>
    <property type="match status" value="1"/>
</dbReference>
<keyword evidence="4" id="KW-1185">Reference proteome</keyword>
<gene>
    <name evidence="3" type="ORF">KUTeg_018741</name>
</gene>
<name>A0ABQ9EEE2_TEGGR</name>
<dbReference type="SUPFAM" id="SSF46689">
    <property type="entry name" value="Homeodomain-like"/>
    <property type="match status" value="1"/>
</dbReference>
<reference evidence="3 4" key="1">
    <citation type="submission" date="2022-12" db="EMBL/GenBank/DDBJ databases">
        <title>Chromosome-level genome of Tegillarca granosa.</title>
        <authorList>
            <person name="Kim J."/>
        </authorList>
    </citation>
    <scope>NUCLEOTIDE SEQUENCE [LARGE SCALE GENOMIC DNA]</scope>
    <source>
        <strain evidence="3">Teg-2019</strain>
        <tissue evidence="3">Adductor muscle</tissue>
    </source>
</reference>
<evidence type="ECO:0000259" key="2">
    <source>
        <dbReference type="Pfam" id="PF05225"/>
    </source>
</evidence>
<feature type="compositionally biased region" description="Polar residues" evidence="1">
    <location>
        <begin position="16"/>
        <end position="29"/>
    </location>
</feature>
<dbReference type="InterPro" id="IPR007889">
    <property type="entry name" value="HTH_Psq"/>
</dbReference>
<feature type="compositionally biased region" description="Basic and acidic residues" evidence="1">
    <location>
        <begin position="1"/>
        <end position="12"/>
    </location>
</feature>
<evidence type="ECO:0000313" key="3">
    <source>
        <dbReference type="EMBL" id="KAJ8303709.1"/>
    </source>
</evidence>
<dbReference type="InterPro" id="IPR009057">
    <property type="entry name" value="Homeodomain-like_sf"/>
</dbReference>
<dbReference type="EMBL" id="JARBDR010000910">
    <property type="protein sequence ID" value="KAJ8303709.1"/>
    <property type="molecule type" value="Genomic_DNA"/>
</dbReference>
<feature type="domain" description="HTH psq-type" evidence="2">
    <location>
        <begin position="37"/>
        <end position="71"/>
    </location>
</feature>
<proteinExistence type="predicted"/>
<organism evidence="3 4">
    <name type="scientific">Tegillarca granosa</name>
    <name type="common">Malaysian cockle</name>
    <name type="synonym">Anadara granosa</name>
    <dbReference type="NCBI Taxonomy" id="220873"/>
    <lineage>
        <taxon>Eukaryota</taxon>
        <taxon>Metazoa</taxon>
        <taxon>Spiralia</taxon>
        <taxon>Lophotrochozoa</taxon>
        <taxon>Mollusca</taxon>
        <taxon>Bivalvia</taxon>
        <taxon>Autobranchia</taxon>
        <taxon>Pteriomorphia</taxon>
        <taxon>Arcoida</taxon>
        <taxon>Arcoidea</taxon>
        <taxon>Arcidae</taxon>
        <taxon>Tegillarca</taxon>
    </lineage>
</organism>
<comment type="caution">
    <text evidence="3">The sequence shown here is derived from an EMBL/GenBank/DDBJ whole genome shotgun (WGS) entry which is preliminary data.</text>
</comment>
<feature type="region of interest" description="Disordered" evidence="1">
    <location>
        <begin position="1"/>
        <end position="29"/>
    </location>
</feature>
<evidence type="ECO:0000256" key="1">
    <source>
        <dbReference type="SAM" id="MobiDB-lite"/>
    </source>
</evidence>
<sequence>MLEKISLEKPEPVEMTSEQMSNKAESIRPTQYRQYSPTAVTNAMEKIRAKEVSIYKAFKIYNIPETTLRHREAERVDIETVRSGPSTLLTLEEEAKLVQHLKYIATLGYGYTRNELLDIASDYTYECGKRSKDKPLSRQWYSSFLTR</sequence>
<dbReference type="Proteomes" id="UP001217089">
    <property type="component" value="Unassembled WGS sequence"/>
</dbReference>
<accession>A0ABQ9EEE2</accession>
<dbReference type="Pfam" id="PF05225">
    <property type="entry name" value="HTH_psq"/>
    <property type="match status" value="1"/>
</dbReference>
<evidence type="ECO:0000313" key="4">
    <source>
        <dbReference type="Proteomes" id="UP001217089"/>
    </source>
</evidence>